<dbReference type="SUPFAM" id="SSF56281">
    <property type="entry name" value="Metallo-hydrolase/oxidoreductase"/>
    <property type="match status" value="1"/>
</dbReference>
<dbReference type="CDD" id="cd16282">
    <property type="entry name" value="metallo-hydrolase-like_MBL-fold"/>
    <property type="match status" value="1"/>
</dbReference>
<accession>A0ABQ1XZ58</accession>
<dbReference type="RefSeq" id="WP_188452861.1">
    <property type="nucleotide sequence ID" value="NZ_BMFS01000013.1"/>
</dbReference>
<sequence length="299" mass="32171">MLRTLTTTLAASLALTAGAIAQENGFQTTELEDGIYMIANDRAGNVGLIEAGDHLILIDTQMPPFLDDLEAAVRGASGGRTPTLVINTHFHGDHVLGNAHFAALGAGILAHRNVAERLANPVTSQLTGRTPAALDEAFLPDILVSEAMMLSRFGVTGEVLHFANAHTDGDIIVNIADANIIHMGDLLFSGRYPFIDLDAGGSVEGFIAALDEIIGFSDDETRFIAGHGPLSTRDDLIASRDMLIEGRARVAALVEEGHDLAAIQEQNPLSDFHDAWNWGFITTERMIWTFYRDITGLTQ</sequence>
<dbReference type="Proteomes" id="UP000648722">
    <property type="component" value="Unassembled WGS sequence"/>
</dbReference>
<keyword evidence="5" id="KW-1185">Reference proteome</keyword>
<keyword evidence="2" id="KW-0732">Signal</keyword>
<dbReference type="EMBL" id="BMFS01000013">
    <property type="protein sequence ID" value="GGH06758.1"/>
    <property type="molecule type" value="Genomic_DNA"/>
</dbReference>
<dbReference type="Pfam" id="PF00753">
    <property type="entry name" value="Lactamase_B"/>
    <property type="match status" value="1"/>
</dbReference>
<feature type="signal peptide" evidence="2">
    <location>
        <begin position="1"/>
        <end position="21"/>
    </location>
</feature>
<evidence type="ECO:0000313" key="5">
    <source>
        <dbReference type="Proteomes" id="UP000648722"/>
    </source>
</evidence>
<feature type="domain" description="Metallo-beta-lactamase" evidence="3">
    <location>
        <begin position="43"/>
        <end position="227"/>
    </location>
</feature>
<proteinExistence type="inferred from homology"/>
<name>A0ABQ1XZ58_9PROT</name>
<dbReference type="InterPro" id="IPR050855">
    <property type="entry name" value="NDM-1-like"/>
</dbReference>
<dbReference type="PANTHER" id="PTHR42951">
    <property type="entry name" value="METALLO-BETA-LACTAMASE DOMAIN-CONTAINING"/>
    <property type="match status" value="1"/>
</dbReference>
<reference evidence="5" key="1">
    <citation type="journal article" date="2019" name="Int. J. Syst. Evol. Microbiol.">
        <title>The Global Catalogue of Microorganisms (GCM) 10K type strain sequencing project: providing services to taxonomists for standard genome sequencing and annotation.</title>
        <authorList>
            <consortium name="The Broad Institute Genomics Platform"/>
            <consortium name="The Broad Institute Genome Sequencing Center for Infectious Disease"/>
            <person name="Wu L."/>
            <person name="Ma J."/>
        </authorList>
    </citation>
    <scope>NUCLEOTIDE SEQUENCE [LARGE SCALE GENOMIC DNA]</scope>
    <source>
        <strain evidence="5">CGMCC 1.12766</strain>
    </source>
</reference>
<evidence type="ECO:0000313" key="4">
    <source>
        <dbReference type="EMBL" id="GGH06758.1"/>
    </source>
</evidence>
<evidence type="ECO:0000259" key="3">
    <source>
        <dbReference type="SMART" id="SM00849"/>
    </source>
</evidence>
<dbReference type="Gene3D" id="3.60.15.10">
    <property type="entry name" value="Ribonuclease Z/Hydroxyacylglutathione hydrolase-like"/>
    <property type="match status" value="1"/>
</dbReference>
<protein>
    <submittedName>
        <fullName evidence="4">Cyclase</fullName>
    </submittedName>
</protein>
<dbReference type="InterPro" id="IPR001279">
    <property type="entry name" value="Metallo-B-lactamas"/>
</dbReference>
<organism evidence="4 5">
    <name type="scientific">Glycocaulis albus</name>
    <dbReference type="NCBI Taxonomy" id="1382801"/>
    <lineage>
        <taxon>Bacteria</taxon>
        <taxon>Pseudomonadati</taxon>
        <taxon>Pseudomonadota</taxon>
        <taxon>Alphaproteobacteria</taxon>
        <taxon>Maricaulales</taxon>
        <taxon>Maricaulaceae</taxon>
        <taxon>Glycocaulis</taxon>
    </lineage>
</organism>
<dbReference type="SMART" id="SM00849">
    <property type="entry name" value="Lactamase_B"/>
    <property type="match status" value="1"/>
</dbReference>
<feature type="chain" id="PRO_5046814228" evidence="2">
    <location>
        <begin position="22"/>
        <end position="299"/>
    </location>
</feature>
<comment type="similarity">
    <text evidence="1">Belongs to the metallo-beta-lactamase superfamily. Class-B beta-lactamase family.</text>
</comment>
<comment type="caution">
    <text evidence="4">The sequence shown here is derived from an EMBL/GenBank/DDBJ whole genome shotgun (WGS) entry which is preliminary data.</text>
</comment>
<dbReference type="PANTHER" id="PTHR42951:SF4">
    <property type="entry name" value="ACYL-COENZYME A THIOESTERASE MBLAC2"/>
    <property type="match status" value="1"/>
</dbReference>
<gene>
    <name evidence="4" type="ORF">GCM10007420_24220</name>
</gene>
<evidence type="ECO:0000256" key="2">
    <source>
        <dbReference type="SAM" id="SignalP"/>
    </source>
</evidence>
<dbReference type="InterPro" id="IPR036866">
    <property type="entry name" value="RibonucZ/Hydroxyglut_hydro"/>
</dbReference>
<evidence type="ECO:0000256" key="1">
    <source>
        <dbReference type="ARBA" id="ARBA00005250"/>
    </source>
</evidence>